<name>A0A4Z0YG14_9FIRM</name>
<comment type="caution">
    <text evidence="2">The sequence shown here is derived from an EMBL/GenBank/DDBJ whole genome shotgun (WGS) entry which is preliminary data.</text>
</comment>
<sequence>MRITMSMIMKKYATSLNSSLDELNKASDREISQRRYDTASEDPFSAAKAARLRMEYAYNNSYQSEVGDAKDQMDTVHSTIQSIVKVLSEASSGSCLGAINGTNNADDRKIYAEKIRGLQKTILTSLNTKFGDKYIFGGAETENPPFSVGANGNLLYRGIDVNTGKIEAGSTLSYNGAQITLSDSNFNGYKIQVTTADGVTPSISADATNKILTVNLPTGAKNSDVLAALKANPSLTSTDGTVTYNLSKVSLSGDQNRPVDTGVQTETATDTIGLDGLQKLADEQVFSNIGLGLRVNTGAGANESAITEQSVFNIAVPGISVIGFGTVDGSGTGMSNNIYNLMGQIADQLEGKNGYTYSIDTIQPYLDQFTQQQNKVISKMTETDCSFTFLTTTQTNLEDLGDRILEKDDNTEFIDFTDAWINYSMQAFAYNAALKIGNQILQPTFLDFMK</sequence>
<dbReference type="GO" id="GO:0071973">
    <property type="term" value="P:bacterial-type flagellum-dependent cell motility"/>
    <property type="evidence" value="ECO:0007669"/>
    <property type="project" value="InterPro"/>
</dbReference>
<keyword evidence="2" id="KW-0966">Cell projection</keyword>
<dbReference type="GO" id="GO:0009424">
    <property type="term" value="C:bacterial-type flagellum hook"/>
    <property type="evidence" value="ECO:0007669"/>
    <property type="project" value="InterPro"/>
</dbReference>
<dbReference type="PANTHER" id="PTHR42792:SF1">
    <property type="entry name" value="FLAGELLAR HOOK-ASSOCIATED PROTEIN 3"/>
    <property type="match status" value="1"/>
</dbReference>
<accession>A0A4Z0YG14</accession>
<dbReference type="GO" id="GO:0005198">
    <property type="term" value="F:structural molecule activity"/>
    <property type="evidence" value="ECO:0007669"/>
    <property type="project" value="InterPro"/>
</dbReference>
<dbReference type="AlphaFoldDB" id="A0A4Z0YG14"/>
<proteinExistence type="predicted"/>
<dbReference type="OrthoDB" id="9810955at2"/>
<keyword evidence="3" id="KW-1185">Reference proteome</keyword>
<dbReference type="RefSeq" id="WP_135656941.1">
    <property type="nucleotide sequence ID" value="NZ_SRMQ01000001.1"/>
</dbReference>
<reference evidence="2 3" key="1">
    <citation type="submission" date="2019-04" db="EMBL/GenBank/DDBJ databases">
        <authorList>
            <person name="Poehlein A."/>
            <person name="Bengelsdorf F.R."/>
            <person name="Duerre P."/>
            <person name="Daniel R."/>
        </authorList>
    </citation>
    <scope>NUCLEOTIDE SEQUENCE [LARGE SCALE GENOMIC DNA]</scope>
    <source>
        <strain evidence="2 3">BS-1</strain>
    </source>
</reference>
<dbReference type="InterPro" id="IPR001029">
    <property type="entry name" value="Flagellin_N"/>
</dbReference>
<dbReference type="Gene3D" id="1.20.1330.10">
    <property type="entry name" value="f41 fragment of flagellin, N-terminal domain"/>
    <property type="match status" value="1"/>
</dbReference>
<evidence type="ECO:0000313" key="2">
    <source>
        <dbReference type="EMBL" id="TGJ77880.1"/>
    </source>
</evidence>
<feature type="domain" description="Flagellin N-terminal" evidence="1">
    <location>
        <begin position="9"/>
        <end position="140"/>
    </location>
</feature>
<dbReference type="NCBIfam" id="TIGR02550">
    <property type="entry name" value="flagell_flgL"/>
    <property type="match status" value="1"/>
</dbReference>
<dbReference type="Proteomes" id="UP000297714">
    <property type="component" value="Unassembled WGS sequence"/>
</dbReference>
<evidence type="ECO:0000259" key="1">
    <source>
        <dbReference type="Pfam" id="PF00669"/>
    </source>
</evidence>
<evidence type="ECO:0000313" key="3">
    <source>
        <dbReference type="Proteomes" id="UP000297714"/>
    </source>
</evidence>
<dbReference type="PANTHER" id="PTHR42792">
    <property type="entry name" value="FLAGELLIN"/>
    <property type="match status" value="1"/>
</dbReference>
<dbReference type="EMBL" id="SRMQ01000001">
    <property type="protein sequence ID" value="TGJ77880.1"/>
    <property type="molecule type" value="Genomic_DNA"/>
</dbReference>
<keyword evidence="2" id="KW-0282">Flagellum</keyword>
<dbReference type="InterPro" id="IPR013384">
    <property type="entry name" value="Flagell_FlgL"/>
</dbReference>
<organism evidence="2 3">
    <name type="scientific">Caproiciproducens galactitolivorans</name>
    <dbReference type="NCBI Taxonomy" id="642589"/>
    <lineage>
        <taxon>Bacteria</taxon>
        <taxon>Bacillati</taxon>
        <taxon>Bacillota</taxon>
        <taxon>Clostridia</taxon>
        <taxon>Eubacteriales</taxon>
        <taxon>Acutalibacteraceae</taxon>
        <taxon>Caproiciproducens</taxon>
    </lineage>
</organism>
<gene>
    <name evidence="2" type="primary">flgL</name>
    <name evidence="2" type="ORF">CAGA_02890</name>
</gene>
<dbReference type="InterPro" id="IPR001492">
    <property type="entry name" value="Flagellin"/>
</dbReference>
<dbReference type="Pfam" id="PF00669">
    <property type="entry name" value="Flagellin_N"/>
    <property type="match status" value="1"/>
</dbReference>
<keyword evidence="2" id="KW-0969">Cilium</keyword>
<protein>
    <submittedName>
        <fullName evidence="2">Flagellar hook-associated protein 3</fullName>
    </submittedName>
</protein>
<dbReference type="SUPFAM" id="SSF64518">
    <property type="entry name" value="Phase 1 flagellin"/>
    <property type="match status" value="1"/>
</dbReference>